<proteinExistence type="inferred from homology"/>
<protein>
    <recommendedName>
        <fullName evidence="3">Actin-like protein ARP6</fullName>
    </recommendedName>
    <alternativeName>
        <fullName evidence="7">Actin-like protein arp6</fullName>
    </alternativeName>
</protein>
<comment type="function">
    <text evidence="5">Component of the SWR1 complex which mediates the ATP-dependent exchange of histone H2A for the H2A variant HZT1 leading to transcriptional regulation of selected genes by chromatin remodeling. Involved in chromosome stability.</text>
</comment>
<reference evidence="8" key="1">
    <citation type="submission" date="2023-04" db="EMBL/GenBank/DDBJ databases">
        <title>Black Yeasts Isolated from many extreme environments.</title>
        <authorList>
            <person name="Coleine C."/>
            <person name="Stajich J.E."/>
            <person name="Selbmann L."/>
        </authorList>
    </citation>
    <scope>NUCLEOTIDE SEQUENCE</scope>
    <source>
        <strain evidence="8">CCFEE 5312</strain>
    </source>
</reference>
<evidence type="ECO:0000256" key="7">
    <source>
        <dbReference type="ARBA" id="ARBA00073820"/>
    </source>
</evidence>
<evidence type="ECO:0000313" key="8">
    <source>
        <dbReference type="EMBL" id="KAK3050133.1"/>
    </source>
</evidence>
<evidence type="ECO:0000313" key="9">
    <source>
        <dbReference type="Proteomes" id="UP001271007"/>
    </source>
</evidence>
<accession>A0AAJ0DA80</accession>
<evidence type="ECO:0000256" key="6">
    <source>
        <dbReference type="ARBA" id="ARBA00063309"/>
    </source>
</evidence>
<evidence type="ECO:0000256" key="4">
    <source>
        <dbReference type="ARBA" id="ARBA00022490"/>
    </source>
</evidence>
<comment type="similarity">
    <text evidence="2">Belongs to the actin family. ARP6 subfamily.</text>
</comment>
<dbReference type="AlphaFoldDB" id="A0AAJ0DA80"/>
<dbReference type="Gene3D" id="3.30.420.40">
    <property type="match status" value="2"/>
</dbReference>
<evidence type="ECO:0000256" key="3">
    <source>
        <dbReference type="ARBA" id="ARBA00018633"/>
    </source>
</evidence>
<dbReference type="InterPro" id="IPR004000">
    <property type="entry name" value="Actin"/>
</dbReference>
<dbReference type="EMBL" id="JAWDJX010000034">
    <property type="protein sequence ID" value="KAK3050133.1"/>
    <property type="molecule type" value="Genomic_DNA"/>
</dbReference>
<evidence type="ECO:0000256" key="2">
    <source>
        <dbReference type="ARBA" id="ARBA00005665"/>
    </source>
</evidence>
<comment type="subunit">
    <text evidence="6">Component of the SWR1 chromatin remodeling complex.</text>
</comment>
<keyword evidence="4" id="KW-0963">Cytoplasm</keyword>
<sequence>MASKQSLTQPPASGNTLAPRTLIVDNGAHTIKAGFSSATTETNQEPNLDDCQIIANCLARSTRDKRTYVGPELLDECWDFGELAFRRPVERGFVVNWEGEKAIWERSFVDGRAKLKCDPHETNLVLTESPNAPAALQRNAGEMVFEEFEFASYYRTMAPAFNAYAPSPFPSTATSASGVPIECLLVVDVGHSHTTVTPLYQGRPFHSSCRRLEIGGKTLTNRLKEVLTRTVEVQKEDWIVQEIKEDVCFISQDFNSDIERVWKGGLKDPREIDTSIVVDYVLPDYEAVKRGFFREHDPKISRKARALGLDGPREHIVTIGNERFTVSELLFTPSDIGMQQEGLPATILQSIYSLPQGLWQPFLANILVVGGSSKFAGFMGRLESELRSRVSEDYIVRVAQAQDPVKNVWLGGARLAQNEDVLKERVVTRQEYLEHGDLWTRRRFAGKIAR</sequence>
<comment type="caution">
    <text evidence="8">The sequence shown here is derived from an EMBL/GenBank/DDBJ whole genome shotgun (WGS) entry which is preliminary data.</text>
</comment>
<dbReference type="SUPFAM" id="SSF53067">
    <property type="entry name" value="Actin-like ATPase domain"/>
    <property type="match status" value="2"/>
</dbReference>
<dbReference type="GO" id="GO:0005634">
    <property type="term" value="C:nucleus"/>
    <property type="evidence" value="ECO:0007669"/>
    <property type="project" value="UniProtKB-ARBA"/>
</dbReference>
<dbReference type="Proteomes" id="UP001271007">
    <property type="component" value="Unassembled WGS sequence"/>
</dbReference>
<gene>
    <name evidence="8" type="primary">ARP6</name>
    <name evidence="8" type="ORF">LTR09_008522</name>
</gene>
<dbReference type="InterPro" id="IPR043129">
    <property type="entry name" value="ATPase_NBD"/>
</dbReference>
<comment type="subcellular location">
    <subcellularLocation>
        <location evidence="1">Cytoplasm</location>
    </subcellularLocation>
</comment>
<dbReference type="Pfam" id="PF00022">
    <property type="entry name" value="Actin"/>
    <property type="match status" value="1"/>
</dbReference>
<evidence type="ECO:0000256" key="1">
    <source>
        <dbReference type="ARBA" id="ARBA00004496"/>
    </source>
</evidence>
<dbReference type="Gene3D" id="3.90.640.10">
    <property type="entry name" value="Actin, Chain A, domain 4"/>
    <property type="match status" value="1"/>
</dbReference>
<dbReference type="FunFam" id="3.90.640.10:FF:000014">
    <property type="entry name" value="Putative actin-related protein 6"/>
    <property type="match status" value="1"/>
</dbReference>
<name>A0AAJ0DA80_9PEZI</name>
<dbReference type="PANTHER" id="PTHR11937">
    <property type="entry name" value="ACTIN"/>
    <property type="match status" value="1"/>
</dbReference>
<dbReference type="CDD" id="cd10210">
    <property type="entry name" value="ASKHA_NBD_Arp6"/>
    <property type="match status" value="1"/>
</dbReference>
<dbReference type="SMART" id="SM00268">
    <property type="entry name" value="ACTIN"/>
    <property type="match status" value="1"/>
</dbReference>
<evidence type="ECO:0000256" key="5">
    <source>
        <dbReference type="ARBA" id="ARBA00025222"/>
    </source>
</evidence>
<keyword evidence="9" id="KW-1185">Reference proteome</keyword>
<organism evidence="8 9">
    <name type="scientific">Extremus antarcticus</name>
    <dbReference type="NCBI Taxonomy" id="702011"/>
    <lineage>
        <taxon>Eukaryota</taxon>
        <taxon>Fungi</taxon>
        <taxon>Dikarya</taxon>
        <taxon>Ascomycota</taxon>
        <taxon>Pezizomycotina</taxon>
        <taxon>Dothideomycetes</taxon>
        <taxon>Dothideomycetidae</taxon>
        <taxon>Mycosphaerellales</taxon>
        <taxon>Extremaceae</taxon>
        <taxon>Extremus</taxon>
    </lineage>
</organism>
<dbReference type="GO" id="GO:0005737">
    <property type="term" value="C:cytoplasm"/>
    <property type="evidence" value="ECO:0007669"/>
    <property type="project" value="UniProtKB-SubCell"/>
</dbReference>